<sequence>MQAQLSVKQVCPYIEKPQTHQQQRRMSRRSLLQAWLLASSSEDTIESPVTSFLSEAANYTDAQPPPSLRTKPLPPPDRRKYSINALVDREEKLLGTSTTLE</sequence>
<reference evidence="2" key="1">
    <citation type="submission" date="2021-01" db="EMBL/GenBank/DDBJ databases">
        <authorList>
            <person name="Corre E."/>
            <person name="Pelletier E."/>
            <person name="Niang G."/>
            <person name="Scheremetjew M."/>
            <person name="Finn R."/>
            <person name="Kale V."/>
            <person name="Holt S."/>
            <person name="Cochrane G."/>
            <person name="Meng A."/>
            <person name="Brown T."/>
            <person name="Cohen L."/>
        </authorList>
    </citation>
    <scope>NUCLEOTIDE SEQUENCE</scope>
    <source>
        <strain evidence="2">CCMP 769</strain>
    </source>
</reference>
<gene>
    <name evidence="2" type="ORF">RMAR00112_LOCUS27989</name>
</gene>
<evidence type="ECO:0000256" key="1">
    <source>
        <dbReference type="SAM" id="MobiDB-lite"/>
    </source>
</evidence>
<dbReference type="AlphaFoldDB" id="A0A7S3A497"/>
<proteinExistence type="predicted"/>
<accession>A0A7S3A497</accession>
<feature type="region of interest" description="Disordered" evidence="1">
    <location>
        <begin position="56"/>
        <end position="79"/>
    </location>
</feature>
<feature type="compositionally biased region" description="Pro residues" evidence="1">
    <location>
        <begin position="63"/>
        <end position="75"/>
    </location>
</feature>
<dbReference type="EMBL" id="HBHW01036440">
    <property type="protein sequence ID" value="CAE0059924.1"/>
    <property type="molecule type" value="Transcribed_RNA"/>
</dbReference>
<evidence type="ECO:0000313" key="2">
    <source>
        <dbReference type="EMBL" id="CAE0059924.1"/>
    </source>
</evidence>
<organism evidence="2">
    <name type="scientific">Rhodosorus marinus</name>
    <dbReference type="NCBI Taxonomy" id="101924"/>
    <lineage>
        <taxon>Eukaryota</taxon>
        <taxon>Rhodophyta</taxon>
        <taxon>Stylonematophyceae</taxon>
        <taxon>Stylonematales</taxon>
        <taxon>Stylonemataceae</taxon>
        <taxon>Rhodosorus</taxon>
    </lineage>
</organism>
<protein>
    <submittedName>
        <fullName evidence="2">Uncharacterized protein</fullName>
    </submittedName>
</protein>
<name>A0A7S3A497_9RHOD</name>